<protein>
    <recommendedName>
        <fullName evidence="3">Lipocalin-like protein</fullName>
    </recommendedName>
</protein>
<evidence type="ECO:0000313" key="2">
    <source>
        <dbReference type="Proteomes" id="UP001500469"/>
    </source>
</evidence>
<reference evidence="1 2" key="1">
    <citation type="journal article" date="2019" name="Int. J. Syst. Evol. Microbiol.">
        <title>The Global Catalogue of Microorganisms (GCM) 10K type strain sequencing project: providing services to taxonomists for standard genome sequencing and annotation.</title>
        <authorList>
            <consortium name="The Broad Institute Genomics Platform"/>
            <consortium name="The Broad Institute Genome Sequencing Center for Infectious Disease"/>
            <person name="Wu L."/>
            <person name="Ma J."/>
        </authorList>
    </citation>
    <scope>NUCLEOTIDE SEQUENCE [LARGE SCALE GENOMIC DNA]</scope>
    <source>
        <strain evidence="1 2">JCM 16112</strain>
    </source>
</reference>
<evidence type="ECO:0000313" key="1">
    <source>
        <dbReference type="EMBL" id="GAA0878120.1"/>
    </source>
</evidence>
<dbReference type="Proteomes" id="UP001500469">
    <property type="component" value="Unassembled WGS sequence"/>
</dbReference>
<organism evidence="1 2">
    <name type="scientific">Algoriphagus jejuensis</name>
    <dbReference type="NCBI Taxonomy" id="419934"/>
    <lineage>
        <taxon>Bacteria</taxon>
        <taxon>Pseudomonadati</taxon>
        <taxon>Bacteroidota</taxon>
        <taxon>Cytophagia</taxon>
        <taxon>Cytophagales</taxon>
        <taxon>Cyclobacteriaceae</taxon>
        <taxon>Algoriphagus</taxon>
    </lineage>
</organism>
<proteinExistence type="predicted"/>
<dbReference type="EMBL" id="BAAAFI010000004">
    <property type="protein sequence ID" value="GAA0878120.1"/>
    <property type="molecule type" value="Genomic_DNA"/>
</dbReference>
<evidence type="ECO:0008006" key="3">
    <source>
        <dbReference type="Google" id="ProtNLM"/>
    </source>
</evidence>
<sequence length="149" mass="17194">MDRLQISLGNRILRIEPTYIDEKTKMLVGEWYMVEEIGDNLFFAQEVTQYNGNEEPIVEGLIESILVGFMPSGVNHNMALINGTLYMNELLYWKWKPNSNEIFIYGQKDQAPDDSSEGILIDELTGQGFTWYEVWEGDDISGSVFKRKL</sequence>
<keyword evidence="2" id="KW-1185">Reference proteome</keyword>
<gene>
    <name evidence="1" type="ORF">GCM10009119_10880</name>
</gene>
<name>A0ABN1MY45_9BACT</name>
<comment type="caution">
    <text evidence="1">The sequence shown here is derived from an EMBL/GenBank/DDBJ whole genome shotgun (WGS) entry which is preliminary data.</text>
</comment>
<accession>A0ABN1MY45</accession>